<dbReference type="AlphaFoldDB" id="A0AA35K466"/>
<dbReference type="EMBL" id="OX395128">
    <property type="protein sequence ID" value="CAI5771305.1"/>
    <property type="molecule type" value="Genomic_DNA"/>
</dbReference>
<dbReference type="Pfam" id="PF02210">
    <property type="entry name" value="Laminin_G_2"/>
    <property type="match status" value="1"/>
</dbReference>
<keyword evidence="5" id="KW-1185">Reference proteome</keyword>
<evidence type="ECO:0000256" key="1">
    <source>
        <dbReference type="ARBA" id="ARBA00004479"/>
    </source>
</evidence>
<evidence type="ECO:0000313" key="4">
    <source>
        <dbReference type="EMBL" id="CAI5771305.1"/>
    </source>
</evidence>
<protein>
    <recommendedName>
        <fullName evidence="3">Laminin G domain-containing protein</fullName>
    </recommendedName>
</protein>
<proteinExistence type="predicted"/>
<dbReference type="InterPro" id="IPR050372">
    <property type="entry name" value="Neurexin-related_CASP"/>
</dbReference>
<comment type="subcellular location">
    <subcellularLocation>
        <location evidence="1">Membrane</location>
        <topology evidence="1">Single-pass type I membrane protein</topology>
    </subcellularLocation>
</comment>
<evidence type="ECO:0000259" key="3">
    <source>
        <dbReference type="PROSITE" id="PS50025"/>
    </source>
</evidence>
<comment type="caution">
    <text evidence="2">Lacks conserved residue(s) required for the propagation of feature annotation.</text>
</comment>
<gene>
    <name evidence="4" type="ORF">PODLI_1B035331</name>
</gene>
<reference evidence="4" key="1">
    <citation type="submission" date="2022-12" db="EMBL/GenBank/DDBJ databases">
        <authorList>
            <person name="Alioto T."/>
            <person name="Alioto T."/>
            <person name="Gomez Garrido J."/>
        </authorList>
    </citation>
    <scope>NUCLEOTIDE SEQUENCE</scope>
</reference>
<dbReference type="SUPFAM" id="SSF49899">
    <property type="entry name" value="Concanavalin A-like lectins/glucanases"/>
    <property type="match status" value="1"/>
</dbReference>
<evidence type="ECO:0000256" key="2">
    <source>
        <dbReference type="PROSITE-ProRule" id="PRU00122"/>
    </source>
</evidence>
<sequence>HQGKIGVKFNVGTDDIAIEEVNAIINDGKYHVVRFTRSGGNATLQVDNWPVIERYPA</sequence>
<dbReference type="InterPro" id="IPR013320">
    <property type="entry name" value="ConA-like_dom_sf"/>
</dbReference>
<organism evidence="4 5">
    <name type="scientific">Podarcis lilfordi</name>
    <name type="common">Lilford's wall lizard</name>
    <dbReference type="NCBI Taxonomy" id="74358"/>
    <lineage>
        <taxon>Eukaryota</taxon>
        <taxon>Metazoa</taxon>
        <taxon>Chordata</taxon>
        <taxon>Craniata</taxon>
        <taxon>Vertebrata</taxon>
        <taxon>Euteleostomi</taxon>
        <taxon>Lepidosauria</taxon>
        <taxon>Squamata</taxon>
        <taxon>Bifurcata</taxon>
        <taxon>Unidentata</taxon>
        <taxon>Episquamata</taxon>
        <taxon>Laterata</taxon>
        <taxon>Lacertibaenia</taxon>
        <taxon>Lacertidae</taxon>
        <taxon>Podarcis</taxon>
    </lineage>
</organism>
<dbReference type="InterPro" id="IPR001791">
    <property type="entry name" value="Laminin_G"/>
</dbReference>
<feature type="non-terminal residue" evidence="4">
    <location>
        <position position="1"/>
    </location>
</feature>
<dbReference type="Gene3D" id="2.60.120.200">
    <property type="match status" value="1"/>
</dbReference>
<dbReference type="PROSITE" id="PS50025">
    <property type="entry name" value="LAM_G_DOMAIN"/>
    <property type="match status" value="1"/>
</dbReference>
<accession>A0AA35K466</accession>
<evidence type="ECO:0000313" key="5">
    <source>
        <dbReference type="Proteomes" id="UP001178461"/>
    </source>
</evidence>
<dbReference type="Proteomes" id="UP001178461">
    <property type="component" value="Chromosome 3"/>
</dbReference>
<feature type="non-terminal residue" evidence="4">
    <location>
        <position position="57"/>
    </location>
</feature>
<dbReference type="CDD" id="cd00110">
    <property type="entry name" value="LamG"/>
    <property type="match status" value="1"/>
</dbReference>
<feature type="domain" description="Laminin G" evidence="3">
    <location>
        <begin position="1"/>
        <end position="57"/>
    </location>
</feature>
<dbReference type="PANTHER" id="PTHR15036:SF51">
    <property type="entry name" value="NEUREXIN-1"/>
    <property type="match status" value="1"/>
</dbReference>
<dbReference type="PANTHER" id="PTHR15036">
    <property type="entry name" value="PIKACHURIN-LIKE PROTEIN"/>
    <property type="match status" value="1"/>
</dbReference>
<name>A0AA35K466_9SAUR</name>